<dbReference type="PRINTS" id="PR00598">
    <property type="entry name" value="HTHMARR"/>
</dbReference>
<dbReference type="PANTHER" id="PTHR42756:SF1">
    <property type="entry name" value="TRANSCRIPTIONAL REPRESSOR OF EMRAB OPERON"/>
    <property type="match status" value="1"/>
</dbReference>
<dbReference type="InterPro" id="IPR036390">
    <property type="entry name" value="WH_DNA-bd_sf"/>
</dbReference>
<name>A0A4R5PP35_9HYPH</name>
<dbReference type="Pfam" id="PF01047">
    <property type="entry name" value="MarR"/>
    <property type="match status" value="1"/>
</dbReference>
<evidence type="ECO:0000313" key="6">
    <source>
        <dbReference type="Proteomes" id="UP000295131"/>
    </source>
</evidence>
<proteinExistence type="predicted"/>
<dbReference type="GO" id="GO:0003700">
    <property type="term" value="F:DNA-binding transcription factor activity"/>
    <property type="evidence" value="ECO:0007669"/>
    <property type="project" value="InterPro"/>
</dbReference>
<evidence type="ECO:0000256" key="3">
    <source>
        <dbReference type="ARBA" id="ARBA00023163"/>
    </source>
</evidence>
<organism evidence="5 6">
    <name type="scientific">Pseudohoeflea suaedae</name>
    <dbReference type="NCBI Taxonomy" id="877384"/>
    <lineage>
        <taxon>Bacteria</taxon>
        <taxon>Pseudomonadati</taxon>
        <taxon>Pseudomonadota</taxon>
        <taxon>Alphaproteobacteria</taxon>
        <taxon>Hyphomicrobiales</taxon>
        <taxon>Rhizobiaceae</taxon>
        <taxon>Pseudohoeflea</taxon>
    </lineage>
</organism>
<keyword evidence="2" id="KW-0238">DNA-binding</keyword>
<dbReference type="GO" id="GO:0003677">
    <property type="term" value="F:DNA binding"/>
    <property type="evidence" value="ECO:0007669"/>
    <property type="project" value="UniProtKB-KW"/>
</dbReference>
<evidence type="ECO:0000256" key="1">
    <source>
        <dbReference type="ARBA" id="ARBA00023015"/>
    </source>
</evidence>
<gene>
    <name evidence="5" type="ORF">E2A64_05795</name>
</gene>
<evidence type="ECO:0000256" key="2">
    <source>
        <dbReference type="ARBA" id="ARBA00023125"/>
    </source>
</evidence>
<dbReference type="AlphaFoldDB" id="A0A4R5PP35"/>
<keyword evidence="1" id="KW-0805">Transcription regulation</keyword>
<dbReference type="InterPro" id="IPR000835">
    <property type="entry name" value="HTH_MarR-typ"/>
</dbReference>
<dbReference type="InterPro" id="IPR036388">
    <property type="entry name" value="WH-like_DNA-bd_sf"/>
</dbReference>
<comment type="caution">
    <text evidence="5">The sequence shown here is derived from an EMBL/GenBank/DDBJ whole genome shotgun (WGS) entry which is preliminary data.</text>
</comment>
<dbReference type="EMBL" id="SMSI01000001">
    <property type="protein sequence ID" value="TDH38613.1"/>
    <property type="molecule type" value="Genomic_DNA"/>
</dbReference>
<dbReference type="PROSITE" id="PS50995">
    <property type="entry name" value="HTH_MARR_2"/>
    <property type="match status" value="1"/>
</dbReference>
<dbReference type="OrthoDB" id="582199at2"/>
<sequence>MTDANIENLGFMVHDVARLLRRRFEARGREYGLSAAQWRAAVRLVKHGPMSQAKLAEVLEIEPISVSRLIDRMEQAGWAVRRPDENDRRANVIHPTDLAVDAFSKVKSMAGGIYQTALEGLSQDERRTLIKALATMTENLAKDETASDEAAPIKKQVAR</sequence>
<feature type="domain" description="HTH marR-type" evidence="4">
    <location>
        <begin position="6"/>
        <end position="138"/>
    </location>
</feature>
<keyword evidence="3" id="KW-0804">Transcription</keyword>
<reference evidence="5 6" key="1">
    <citation type="journal article" date="2013" name="Int. J. Syst. Evol. Microbiol.">
        <title>Hoeflea suaedae sp. nov., an endophytic bacterium isolated from the root of the halophyte Suaeda maritima.</title>
        <authorList>
            <person name="Chung E.J."/>
            <person name="Park J.A."/>
            <person name="Pramanik P."/>
            <person name="Bibi F."/>
            <person name="Jeon C.O."/>
            <person name="Chung Y.R."/>
        </authorList>
    </citation>
    <scope>NUCLEOTIDE SEQUENCE [LARGE SCALE GENOMIC DNA]</scope>
    <source>
        <strain evidence="5 6">YC6898</strain>
    </source>
</reference>
<evidence type="ECO:0000313" key="5">
    <source>
        <dbReference type="EMBL" id="TDH38613.1"/>
    </source>
</evidence>
<dbReference type="Gene3D" id="1.10.10.10">
    <property type="entry name" value="Winged helix-like DNA-binding domain superfamily/Winged helix DNA-binding domain"/>
    <property type="match status" value="1"/>
</dbReference>
<dbReference type="SMART" id="SM00347">
    <property type="entry name" value="HTH_MARR"/>
    <property type="match status" value="1"/>
</dbReference>
<accession>A0A4R5PP35</accession>
<dbReference type="RefSeq" id="WP_133283447.1">
    <property type="nucleotide sequence ID" value="NZ_SMSI01000001.1"/>
</dbReference>
<dbReference type="SUPFAM" id="SSF46785">
    <property type="entry name" value="Winged helix' DNA-binding domain"/>
    <property type="match status" value="1"/>
</dbReference>
<keyword evidence="6" id="KW-1185">Reference proteome</keyword>
<evidence type="ECO:0000259" key="4">
    <source>
        <dbReference type="PROSITE" id="PS50995"/>
    </source>
</evidence>
<dbReference type="Proteomes" id="UP000295131">
    <property type="component" value="Unassembled WGS sequence"/>
</dbReference>
<dbReference type="PANTHER" id="PTHR42756">
    <property type="entry name" value="TRANSCRIPTIONAL REGULATOR, MARR"/>
    <property type="match status" value="1"/>
</dbReference>
<protein>
    <submittedName>
        <fullName evidence="5">MarR family transcriptional regulator</fullName>
    </submittedName>
</protein>